<feature type="domain" description="ABC transporter" evidence="5">
    <location>
        <begin position="5"/>
        <end position="241"/>
    </location>
</feature>
<protein>
    <submittedName>
        <fullName evidence="6">Putative ABC transport system ATP-binding protein</fullName>
    </submittedName>
</protein>
<keyword evidence="2" id="KW-0813">Transport</keyword>
<comment type="caution">
    <text evidence="6">The sequence shown here is derived from an EMBL/GenBank/DDBJ whole genome shotgun (WGS) entry which is preliminary data.</text>
</comment>
<keyword evidence="3" id="KW-0547">Nucleotide-binding</keyword>
<dbReference type="RefSeq" id="WP_184203739.1">
    <property type="nucleotide sequence ID" value="NZ_JACHGW010000008.1"/>
</dbReference>
<dbReference type="GO" id="GO:0016887">
    <property type="term" value="F:ATP hydrolysis activity"/>
    <property type="evidence" value="ECO:0007669"/>
    <property type="project" value="InterPro"/>
</dbReference>
<keyword evidence="4 6" id="KW-0067">ATP-binding</keyword>
<dbReference type="EMBL" id="JACHGW010000008">
    <property type="protein sequence ID" value="MBB6053645.1"/>
    <property type="molecule type" value="Genomic_DNA"/>
</dbReference>
<evidence type="ECO:0000259" key="5">
    <source>
        <dbReference type="PROSITE" id="PS50893"/>
    </source>
</evidence>
<dbReference type="PANTHER" id="PTHR42798">
    <property type="entry name" value="LIPOPROTEIN-RELEASING SYSTEM ATP-BINDING PROTEIN LOLD"/>
    <property type="match status" value="1"/>
</dbReference>
<dbReference type="GO" id="GO:0022857">
    <property type="term" value="F:transmembrane transporter activity"/>
    <property type="evidence" value="ECO:0007669"/>
    <property type="project" value="UniProtKB-ARBA"/>
</dbReference>
<keyword evidence="7" id="KW-1185">Reference proteome</keyword>
<dbReference type="FunFam" id="3.40.50.300:FF:000032">
    <property type="entry name" value="Export ABC transporter ATP-binding protein"/>
    <property type="match status" value="1"/>
</dbReference>
<accession>A0A7W9SVJ5</accession>
<evidence type="ECO:0000256" key="1">
    <source>
        <dbReference type="ARBA" id="ARBA00005417"/>
    </source>
</evidence>
<dbReference type="InterPro" id="IPR027417">
    <property type="entry name" value="P-loop_NTPase"/>
</dbReference>
<dbReference type="GO" id="GO:0098796">
    <property type="term" value="C:membrane protein complex"/>
    <property type="evidence" value="ECO:0007669"/>
    <property type="project" value="UniProtKB-ARBA"/>
</dbReference>
<dbReference type="Proteomes" id="UP000520814">
    <property type="component" value="Unassembled WGS sequence"/>
</dbReference>
<gene>
    <name evidence="6" type="ORF">HNQ39_005487</name>
</gene>
<dbReference type="InterPro" id="IPR017911">
    <property type="entry name" value="MacB-like_ATP-bd"/>
</dbReference>
<dbReference type="PROSITE" id="PS50893">
    <property type="entry name" value="ABC_TRANSPORTER_2"/>
    <property type="match status" value="1"/>
</dbReference>
<comment type="similarity">
    <text evidence="1">Belongs to the ABC transporter superfamily.</text>
</comment>
<evidence type="ECO:0000256" key="2">
    <source>
        <dbReference type="ARBA" id="ARBA00022448"/>
    </source>
</evidence>
<dbReference type="PROSITE" id="PS00211">
    <property type="entry name" value="ABC_TRANSPORTER_1"/>
    <property type="match status" value="1"/>
</dbReference>
<sequence>MPVVIETRDLIKNYKTGLIEVKVLLGITLQINEGEFVAIMGPSGSGKSTYMNILGCLDRPTGGEYLLDGEDVSRLSDNRLADIRNQKFGFVFQSFNLLPRTTAQRQVELPMLYAGKPNKEKRAKWALERVGLGDRTHHKPNELSGGQQQRVAIARSLVNDPRVIMADEPTGALDTRTSFEIMGIFQELNREGKTIVMVTHENDIAQHATRIIRFRDGLIHEDTQVANPKDARVELEHFLEEQARNDAAAGIKR</sequence>
<dbReference type="InterPro" id="IPR017871">
    <property type="entry name" value="ABC_transporter-like_CS"/>
</dbReference>
<evidence type="ECO:0000256" key="4">
    <source>
        <dbReference type="ARBA" id="ARBA00022840"/>
    </source>
</evidence>
<dbReference type="SMART" id="SM00382">
    <property type="entry name" value="AAA"/>
    <property type="match status" value="1"/>
</dbReference>
<dbReference type="PANTHER" id="PTHR42798:SF6">
    <property type="entry name" value="CELL DIVISION ATP-BINDING PROTEIN FTSE"/>
    <property type="match status" value="1"/>
</dbReference>
<dbReference type="AlphaFoldDB" id="A0A7W9SVJ5"/>
<dbReference type="InterPro" id="IPR003439">
    <property type="entry name" value="ABC_transporter-like_ATP-bd"/>
</dbReference>
<organism evidence="6 7">
    <name type="scientific">Armatimonas rosea</name>
    <dbReference type="NCBI Taxonomy" id="685828"/>
    <lineage>
        <taxon>Bacteria</taxon>
        <taxon>Bacillati</taxon>
        <taxon>Armatimonadota</taxon>
        <taxon>Armatimonadia</taxon>
        <taxon>Armatimonadales</taxon>
        <taxon>Armatimonadaceae</taxon>
        <taxon>Armatimonas</taxon>
    </lineage>
</organism>
<proteinExistence type="inferred from homology"/>
<dbReference type="CDD" id="cd03255">
    <property type="entry name" value="ABC_MJ0796_LolCDE_FtsE"/>
    <property type="match status" value="1"/>
</dbReference>
<dbReference type="Pfam" id="PF00005">
    <property type="entry name" value="ABC_tran"/>
    <property type="match status" value="1"/>
</dbReference>
<dbReference type="GO" id="GO:0005524">
    <property type="term" value="F:ATP binding"/>
    <property type="evidence" value="ECO:0007669"/>
    <property type="project" value="UniProtKB-KW"/>
</dbReference>
<dbReference type="Gene3D" id="3.40.50.300">
    <property type="entry name" value="P-loop containing nucleotide triphosphate hydrolases"/>
    <property type="match status" value="1"/>
</dbReference>
<dbReference type="InterPro" id="IPR003593">
    <property type="entry name" value="AAA+_ATPase"/>
</dbReference>
<name>A0A7W9SVJ5_ARMRO</name>
<evidence type="ECO:0000256" key="3">
    <source>
        <dbReference type="ARBA" id="ARBA00022741"/>
    </source>
</evidence>
<dbReference type="SUPFAM" id="SSF52540">
    <property type="entry name" value="P-loop containing nucleoside triphosphate hydrolases"/>
    <property type="match status" value="1"/>
</dbReference>
<evidence type="ECO:0000313" key="6">
    <source>
        <dbReference type="EMBL" id="MBB6053645.1"/>
    </source>
</evidence>
<evidence type="ECO:0000313" key="7">
    <source>
        <dbReference type="Proteomes" id="UP000520814"/>
    </source>
</evidence>
<reference evidence="6 7" key="1">
    <citation type="submission" date="2020-08" db="EMBL/GenBank/DDBJ databases">
        <title>Genomic Encyclopedia of Type Strains, Phase IV (KMG-IV): sequencing the most valuable type-strain genomes for metagenomic binning, comparative biology and taxonomic classification.</title>
        <authorList>
            <person name="Goeker M."/>
        </authorList>
    </citation>
    <scope>NUCLEOTIDE SEQUENCE [LARGE SCALE GENOMIC DNA]</scope>
    <source>
        <strain evidence="6 7">DSM 23562</strain>
    </source>
</reference>